<reference evidence="1 2" key="1">
    <citation type="submission" date="2024-04" db="EMBL/GenBank/DDBJ databases">
        <authorList>
            <person name="Rising A."/>
            <person name="Reimegard J."/>
            <person name="Sonavane S."/>
            <person name="Akerstrom W."/>
            <person name="Nylinder S."/>
            <person name="Hedman E."/>
            <person name="Kallberg Y."/>
        </authorList>
    </citation>
    <scope>NUCLEOTIDE SEQUENCE [LARGE SCALE GENOMIC DNA]</scope>
</reference>
<proteinExistence type="predicted"/>
<evidence type="ECO:0000313" key="2">
    <source>
        <dbReference type="Proteomes" id="UP001497382"/>
    </source>
</evidence>
<dbReference type="EMBL" id="CAXIEN010000142">
    <property type="protein sequence ID" value="CAL1281380.1"/>
    <property type="molecule type" value="Genomic_DNA"/>
</dbReference>
<keyword evidence="2" id="KW-1185">Reference proteome</keyword>
<feature type="non-terminal residue" evidence="1">
    <location>
        <position position="1"/>
    </location>
</feature>
<name>A0AAV2ABM3_9ARAC</name>
<dbReference type="AlphaFoldDB" id="A0AAV2ABM3"/>
<comment type="caution">
    <text evidence="1">The sequence shown here is derived from an EMBL/GenBank/DDBJ whole genome shotgun (WGS) entry which is preliminary data.</text>
</comment>
<gene>
    <name evidence="1" type="ORF">LARSCL_LOCUS11531</name>
</gene>
<organism evidence="1 2">
    <name type="scientific">Larinioides sclopetarius</name>
    <dbReference type="NCBI Taxonomy" id="280406"/>
    <lineage>
        <taxon>Eukaryota</taxon>
        <taxon>Metazoa</taxon>
        <taxon>Ecdysozoa</taxon>
        <taxon>Arthropoda</taxon>
        <taxon>Chelicerata</taxon>
        <taxon>Arachnida</taxon>
        <taxon>Araneae</taxon>
        <taxon>Araneomorphae</taxon>
        <taxon>Entelegynae</taxon>
        <taxon>Araneoidea</taxon>
        <taxon>Araneidae</taxon>
        <taxon>Larinioides</taxon>
    </lineage>
</organism>
<sequence>VECEQVKTVLNEEYFQKAELNGRCLGTCAFKLLEADFA</sequence>
<protein>
    <submittedName>
        <fullName evidence="1">Uncharacterized protein</fullName>
    </submittedName>
</protein>
<dbReference type="Proteomes" id="UP001497382">
    <property type="component" value="Unassembled WGS sequence"/>
</dbReference>
<evidence type="ECO:0000313" key="1">
    <source>
        <dbReference type="EMBL" id="CAL1281380.1"/>
    </source>
</evidence>
<accession>A0AAV2ABM3</accession>